<dbReference type="RefSeq" id="WP_345275756.1">
    <property type="nucleotide sequence ID" value="NZ_BAABJW010000001.1"/>
</dbReference>
<name>A0ABP9C4J7_9FLAO</name>
<dbReference type="SFLD" id="SFLDF00562">
    <property type="entry name" value="HemN-like__clustered_with_heat"/>
    <property type="match status" value="1"/>
</dbReference>
<dbReference type="Pfam" id="PF04055">
    <property type="entry name" value="Radical_SAM"/>
    <property type="match status" value="1"/>
</dbReference>
<accession>A0ABP9C4J7</accession>
<evidence type="ECO:0000256" key="1">
    <source>
        <dbReference type="ARBA" id="ARBA00006100"/>
    </source>
</evidence>
<keyword evidence="2" id="KW-0143">Chaperone</keyword>
<sequence length="377" mass="43380">MAGIYIHIPFCKQACYYCDFHFSTSLKKKEELVQALCKEIELRTNELENQTIETIYFGGGTPSLLTNIELEFLINTVYKNHEVVDNPEITLEANPDDLSNNRISELAKTPFNRLSIGIQSFFERDLKLMNRAHNSVEAKKCLEDATKYFDNISVDLIYGIPDLSNAEWLENIEIALSYNIPHISSYALTVEPKTALENFIKKGIIKNVDDELAQEQFHLLIEKLEASGFVHYELSNFGKPDYFSKNNSAYWQGKPYLGMGPSAHSFNGEQRGWNVRNNTTYIKSIQQNILPIERESLSVTDKYNEYVMTGLRTIWGVSLKKVEHDFGKNYKKYILKQSEKYISEHLLYIDDDKLLTTKKGKFLSDGIASDLFKINLI</sequence>
<dbReference type="InterPro" id="IPR023404">
    <property type="entry name" value="rSAM_horseshoe"/>
</dbReference>
<protein>
    <recommendedName>
        <fullName evidence="2">Heme chaperone HemW</fullName>
    </recommendedName>
</protein>
<comment type="subcellular location">
    <subcellularLocation>
        <location evidence="2">Cytoplasm</location>
    </subcellularLocation>
</comment>
<dbReference type="EMBL" id="BAABJW010000001">
    <property type="protein sequence ID" value="GAA4804911.1"/>
    <property type="molecule type" value="Genomic_DNA"/>
</dbReference>
<keyword evidence="2" id="KW-0408">Iron</keyword>
<dbReference type="CDD" id="cd01335">
    <property type="entry name" value="Radical_SAM"/>
    <property type="match status" value="1"/>
</dbReference>
<comment type="function">
    <text evidence="2">Probably acts as a heme chaperone, transferring heme to an unknown acceptor. Binds one molecule of heme per monomer, possibly covalently. Binds 1 [4Fe-4S] cluster. The cluster is coordinated with 3 cysteines and an exchangeable S-adenosyl-L-methionine.</text>
</comment>
<dbReference type="InterPro" id="IPR058240">
    <property type="entry name" value="rSAM_sf"/>
</dbReference>
<dbReference type="PANTHER" id="PTHR13932:SF5">
    <property type="entry name" value="RADICAL S-ADENOSYL METHIONINE DOMAIN-CONTAINING PROTEIN 1, MITOCHONDRIAL"/>
    <property type="match status" value="1"/>
</dbReference>
<gene>
    <name evidence="4" type="primary">hemW</name>
    <name evidence="4" type="ORF">GCM10023330_09160</name>
</gene>
<keyword evidence="2" id="KW-0479">Metal-binding</keyword>
<dbReference type="PROSITE" id="PS51918">
    <property type="entry name" value="RADICAL_SAM"/>
    <property type="match status" value="1"/>
</dbReference>
<dbReference type="NCBIfam" id="TIGR00539">
    <property type="entry name" value="hemN_rel"/>
    <property type="match status" value="1"/>
</dbReference>
<keyword evidence="2" id="KW-0411">Iron-sulfur</keyword>
<organism evidence="4 5">
    <name type="scientific">Litoribaculum gwangyangense</name>
    <dbReference type="NCBI Taxonomy" id="1130722"/>
    <lineage>
        <taxon>Bacteria</taxon>
        <taxon>Pseudomonadati</taxon>
        <taxon>Bacteroidota</taxon>
        <taxon>Flavobacteriia</taxon>
        <taxon>Flavobacteriales</taxon>
        <taxon>Flavobacteriaceae</taxon>
        <taxon>Litoribaculum</taxon>
    </lineage>
</organism>
<comment type="caution">
    <text evidence="4">The sequence shown here is derived from an EMBL/GenBank/DDBJ whole genome shotgun (WGS) entry which is preliminary data.</text>
</comment>
<reference evidence="5" key="1">
    <citation type="journal article" date="2019" name="Int. J. Syst. Evol. Microbiol.">
        <title>The Global Catalogue of Microorganisms (GCM) 10K type strain sequencing project: providing services to taxonomists for standard genome sequencing and annotation.</title>
        <authorList>
            <consortium name="The Broad Institute Genomics Platform"/>
            <consortium name="The Broad Institute Genome Sequencing Center for Infectious Disease"/>
            <person name="Wu L."/>
            <person name="Ma J."/>
        </authorList>
    </citation>
    <scope>NUCLEOTIDE SEQUENCE [LARGE SCALE GENOMIC DNA]</scope>
    <source>
        <strain evidence="5">JCM 18325</strain>
    </source>
</reference>
<evidence type="ECO:0000313" key="5">
    <source>
        <dbReference type="Proteomes" id="UP001501433"/>
    </source>
</evidence>
<dbReference type="InterPro" id="IPR007197">
    <property type="entry name" value="rSAM"/>
</dbReference>
<dbReference type="InterPro" id="IPR034505">
    <property type="entry name" value="Coproporphyrinogen-III_oxidase"/>
</dbReference>
<dbReference type="Gene3D" id="3.80.30.20">
    <property type="entry name" value="tm_1862 like domain"/>
    <property type="match status" value="1"/>
</dbReference>
<evidence type="ECO:0000313" key="4">
    <source>
        <dbReference type="EMBL" id="GAA4804911.1"/>
    </source>
</evidence>
<dbReference type="SMART" id="SM00729">
    <property type="entry name" value="Elp3"/>
    <property type="match status" value="1"/>
</dbReference>
<dbReference type="InterPro" id="IPR004559">
    <property type="entry name" value="HemW-like"/>
</dbReference>
<dbReference type="SFLD" id="SFLDS00029">
    <property type="entry name" value="Radical_SAM"/>
    <property type="match status" value="1"/>
</dbReference>
<dbReference type="SUPFAM" id="SSF102114">
    <property type="entry name" value="Radical SAM enzymes"/>
    <property type="match status" value="1"/>
</dbReference>
<keyword evidence="5" id="KW-1185">Reference proteome</keyword>
<keyword evidence="2" id="KW-0963">Cytoplasm</keyword>
<dbReference type="PANTHER" id="PTHR13932">
    <property type="entry name" value="COPROPORPHYRINIGEN III OXIDASE"/>
    <property type="match status" value="1"/>
</dbReference>
<dbReference type="InterPro" id="IPR006638">
    <property type="entry name" value="Elp3/MiaA/NifB-like_rSAM"/>
</dbReference>
<evidence type="ECO:0000259" key="3">
    <source>
        <dbReference type="PROSITE" id="PS51918"/>
    </source>
</evidence>
<feature type="domain" description="Radical SAM core" evidence="3">
    <location>
        <begin position="1"/>
        <end position="230"/>
    </location>
</feature>
<keyword evidence="2" id="KW-0349">Heme</keyword>
<dbReference type="SFLD" id="SFLDF00288">
    <property type="entry name" value="HemN-like__clustered_with_nucl"/>
    <property type="match status" value="1"/>
</dbReference>
<keyword evidence="2" id="KW-0004">4Fe-4S</keyword>
<dbReference type="SFLD" id="SFLDG01065">
    <property type="entry name" value="anaerobic_coproporphyrinogen-I"/>
    <property type="match status" value="1"/>
</dbReference>
<proteinExistence type="inferred from homology"/>
<keyword evidence="2" id="KW-0949">S-adenosyl-L-methionine</keyword>
<dbReference type="InterPro" id="IPR010723">
    <property type="entry name" value="HemN_C"/>
</dbReference>
<dbReference type="Proteomes" id="UP001501433">
    <property type="component" value="Unassembled WGS sequence"/>
</dbReference>
<dbReference type="Pfam" id="PF06969">
    <property type="entry name" value="HemN_C"/>
    <property type="match status" value="1"/>
</dbReference>
<evidence type="ECO:0000256" key="2">
    <source>
        <dbReference type="RuleBase" id="RU364116"/>
    </source>
</evidence>
<comment type="similarity">
    <text evidence="1">Belongs to the anaerobic coproporphyrinogen-III oxidase family. HemW subfamily.</text>
</comment>